<feature type="binding site" evidence="7">
    <location>
        <position position="25"/>
    </location>
    <ligand>
        <name>3-phosphoshikimate</name>
        <dbReference type="ChEBI" id="CHEBI:145989"/>
    </ligand>
</feature>
<feature type="binding site" evidence="7">
    <location>
        <position position="360"/>
    </location>
    <ligand>
        <name>phosphoenolpyruvate</name>
        <dbReference type="ChEBI" id="CHEBI:58702"/>
    </ligand>
</feature>
<dbReference type="AlphaFoldDB" id="A0A9D1SU54"/>
<dbReference type="EMBL" id="DVNZ01000218">
    <property type="protein sequence ID" value="HIU94856.1"/>
    <property type="molecule type" value="Genomic_DNA"/>
</dbReference>
<dbReference type="SUPFAM" id="SSF55205">
    <property type="entry name" value="EPT/RTPC-like"/>
    <property type="match status" value="1"/>
</dbReference>
<dbReference type="GO" id="GO:0009073">
    <property type="term" value="P:aromatic amino acid family biosynthetic process"/>
    <property type="evidence" value="ECO:0007669"/>
    <property type="project" value="UniProtKB-KW"/>
</dbReference>
<proteinExistence type="inferred from homology"/>
<comment type="caution">
    <text evidence="7">Lacks conserved residue(s) required for the propagation of feature annotation.</text>
</comment>
<evidence type="ECO:0000256" key="4">
    <source>
        <dbReference type="ARBA" id="ARBA00022679"/>
    </source>
</evidence>
<feature type="binding site" evidence="7">
    <location>
        <position position="123"/>
    </location>
    <ligand>
        <name>phosphoenolpyruvate</name>
        <dbReference type="ChEBI" id="CHEBI:58702"/>
    </ligand>
</feature>
<reference evidence="9" key="2">
    <citation type="journal article" date="2021" name="PeerJ">
        <title>Extensive microbial diversity within the chicken gut microbiome revealed by metagenomics and culture.</title>
        <authorList>
            <person name="Gilroy R."/>
            <person name="Ravi A."/>
            <person name="Getino M."/>
            <person name="Pursley I."/>
            <person name="Horton D.L."/>
            <person name="Alikhan N.F."/>
            <person name="Baker D."/>
            <person name="Gharbi K."/>
            <person name="Hall N."/>
            <person name="Watson M."/>
            <person name="Adriaenssens E.M."/>
            <person name="Foster-Nyarko E."/>
            <person name="Jarju S."/>
            <person name="Secka A."/>
            <person name="Antonio M."/>
            <person name="Oren A."/>
            <person name="Chaudhuri R.R."/>
            <person name="La Ragione R."/>
            <person name="Hildebrand F."/>
            <person name="Pallen M.J."/>
        </authorList>
    </citation>
    <scope>NUCLEOTIDE SEQUENCE</scope>
    <source>
        <strain evidence="9">ChiGjej2B2-16831</strain>
    </source>
</reference>
<dbReference type="Proteomes" id="UP000824128">
    <property type="component" value="Unassembled WGS sequence"/>
</dbReference>
<dbReference type="PANTHER" id="PTHR21090:SF5">
    <property type="entry name" value="PENTAFUNCTIONAL AROM POLYPEPTIDE"/>
    <property type="match status" value="1"/>
</dbReference>
<comment type="pathway">
    <text evidence="1 7">Metabolic intermediate biosynthesis; chorismate biosynthesis; chorismate from D-erythrose 4-phosphate and phosphoenolpyruvate: step 6/7.</text>
</comment>
<feature type="binding site" evidence="7">
    <location>
        <position position="21"/>
    </location>
    <ligand>
        <name>3-phosphoshikimate</name>
        <dbReference type="ChEBI" id="CHEBI:145989"/>
    </ligand>
</feature>
<evidence type="ECO:0000313" key="10">
    <source>
        <dbReference type="Proteomes" id="UP000824128"/>
    </source>
</evidence>
<feature type="binding site" evidence="7">
    <location>
        <position position="315"/>
    </location>
    <ligand>
        <name>3-phosphoshikimate</name>
        <dbReference type="ChEBI" id="CHEBI:145989"/>
    </ligand>
</feature>
<dbReference type="InterPro" id="IPR001986">
    <property type="entry name" value="Enolpyruvate_Tfrase_dom"/>
</dbReference>
<feature type="active site" description="Proton acceptor" evidence="7">
    <location>
        <position position="288"/>
    </location>
</feature>
<dbReference type="InterPro" id="IPR006264">
    <property type="entry name" value="EPSP_synthase"/>
</dbReference>
<dbReference type="InterPro" id="IPR013792">
    <property type="entry name" value="RNA3'P_cycl/enolpyr_Trfase_a/b"/>
</dbReference>
<feature type="binding site" evidence="7">
    <location>
        <position position="165"/>
    </location>
    <ligand>
        <name>3-phosphoshikimate</name>
        <dbReference type="ChEBI" id="CHEBI:145989"/>
    </ligand>
</feature>
<comment type="similarity">
    <text evidence="2 7">Belongs to the EPSP synthase family.</text>
</comment>
<evidence type="ECO:0000256" key="3">
    <source>
        <dbReference type="ARBA" id="ARBA00022605"/>
    </source>
</evidence>
<dbReference type="GO" id="GO:0005737">
    <property type="term" value="C:cytoplasm"/>
    <property type="evidence" value="ECO:0007669"/>
    <property type="project" value="UniProtKB-SubCell"/>
</dbReference>
<dbReference type="HAMAP" id="MF_00210">
    <property type="entry name" value="EPSP_synth"/>
    <property type="match status" value="1"/>
</dbReference>
<sequence>MDVRLYPARLSGTAAAIPSKSAAHRALLCAAMCAAPTDLTGLPPRMDAAHVGADILATAGCIEALGGAVLPGDGAWRVQPCRPLGGVTLDCGESGSTLRFLLPVAAALTDRFTITGRGRLPERPLGALRAALEAHGCSFAGERLPLTVTGTLRPGRMVLPGGVSSQFVTGLLLAAPLLGGRTEIRIEGRLESAGYVALTRAVMAAFGAPVEERADGFCAAGGGYRSPGAFPVEGDWSNAAFFLAARSMGHAVEVTGLDPASCQPDRCCEALFARVGGGARIDVSGCIDLAPVLAVRAAFAAGETHIDGAARLRLKESDRLRAIAEGLTALGAFVTEREDGLTVHGGGVAGGAVDGYGDHRMVMAWAVAALGARGPVTVRGAEAVDKSYPEFFDVYTRLGGRCDVLDSHG</sequence>
<dbReference type="Pfam" id="PF00275">
    <property type="entry name" value="EPSP_synthase"/>
    <property type="match status" value="1"/>
</dbReference>
<dbReference type="GO" id="GO:0003866">
    <property type="term" value="F:3-phosphoshikimate 1-carboxyvinyltransferase activity"/>
    <property type="evidence" value="ECO:0007669"/>
    <property type="project" value="UniProtKB-UniRule"/>
</dbReference>
<dbReference type="Gene3D" id="3.65.10.10">
    <property type="entry name" value="Enolpyruvate transferase domain"/>
    <property type="match status" value="3"/>
</dbReference>
<accession>A0A9D1SU54</accession>
<evidence type="ECO:0000259" key="8">
    <source>
        <dbReference type="Pfam" id="PF00275"/>
    </source>
</evidence>
<reference evidence="9" key="1">
    <citation type="submission" date="2020-10" db="EMBL/GenBank/DDBJ databases">
        <authorList>
            <person name="Gilroy R."/>
        </authorList>
    </citation>
    <scope>NUCLEOTIDE SEQUENCE</scope>
    <source>
        <strain evidence="9">ChiGjej2B2-16831</strain>
    </source>
</reference>
<feature type="binding site" evidence="7">
    <location>
        <position position="319"/>
    </location>
    <ligand>
        <name>phosphoenolpyruvate</name>
        <dbReference type="ChEBI" id="CHEBI:58702"/>
    </ligand>
</feature>
<keyword evidence="7" id="KW-0963">Cytoplasm</keyword>
<gene>
    <name evidence="7" type="primary">aroA</name>
    <name evidence="9" type="ORF">IAD24_06810</name>
</gene>
<comment type="subcellular location">
    <subcellularLocation>
        <location evidence="7">Cytoplasm</location>
    </subcellularLocation>
</comment>
<feature type="domain" description="Enolpyruvate transferase" evidence="8">
    <location>
        <begin position="7"/>
        <end position="394"/>
    </location>
</feature>
<evidence type="ECO:0000256" key="6">
    <source>
        <dbReference type="ARBA" id="ARBA00044633"/>
    </source>
</evidence>
<feature type="binding site" evidence="7">
    <location>
        <position position="166"/>
    </location>
    <ligand>
        <name>phosphoenolpyruvate</name>
        <dbReference type="ChEBI" id="CHEBI:58702"/>
    </ligand>
</feature>
<dbReference type="GO" id="GO:0008652">
    <property type="term" value="P:amino acid biosynthetic process"/>
    <property type="evidence" value="ECO:0007669"/>
    <property type="project" value="UniProtKB-KW"/>
</dbReference>
<dbReference type="InterPro" id="IPR023193">
    <property type="entry name" value="EPSP_synthase_CS"/>
</dbReference>
<dbReference type="InterPro" id="IPR036968">
    <property type="entry name" value="Enolpyruvate_Tfrase_sf"/>
</dbReference>
<evidence type="ECO:0000256" key="2">
    <source>
        <dbReference type="ARBA" id="ARBA00009948"/>
    </source>
</evidence>
<keyword evidence="3 7" id="KW-0028">Amino-acid biosynthesis</keyword>
<feature type="binding site" evidence="7">
    <location>
        <position position="192"/>
    </location>
    <ligand>
        <name>3-phosphoshikimate</name>
        <dbReference type="ChEBI" id="CHEBI:145989"/>
    </ligand>
</feature>
<evidence type="ECO:0000256" key="1">
    <source>
        <dbReference type="ARBA" id="ARBA00004811"/>
    </source>
</evidence>
<feature type="binding site" evidence="7">
    <location>
        <position position="20"/>
    </location>
    <ligand>
        <name>phosphoenolpyruvate</name>
        <dbReference type="ChEBI" id="CHEBI:58702"/>
    </ligand>
</feature>
<keyword evidence="5 7" id="KW-0057">Aromatic amino acid biosynthesis</keyword>
<feature type="binding site" evidence="7">
    <location>
        <position position="166"/>
    </location>
    <ligand>
        <name>3-phosphoshikimate</name>
        <dbReference type="ChEBI" id="CHEBI:145989"/>
    </ligand>
</feature>
<dbReference type="EC" id="2.5.1.19" evidence="7"/>
<dbReference type="PROSITE" id="PS00885">
    <property type="entry name" value="EPSP_SYNTHASE_2"/>
    <property type="match status" value="1"/>
</dbReference>
<comment type="caution">
    <text evidence="9">The sequence shown here is derived from an EMBL/GenBank/DDBJ whole genome shotgun (WGS) entry which is preliminary data.</text>
</comment>
<name>A0A9D1SU54_9FIRM</name>
<evidence type="ECO:0000256" key="7">
    <source>
        <dbReference type="HAMAP-Rule" id="MF_00210"/>
    </source>
</evidence>
<feature type="binding site" evidence="7">
    <location>
        <position position="20"/>
    </location>
    <ligand>
        <name>3-phosphoshikimate</name>
        <dbReference type="ChEBI" id="CHEBI:145989"/>
    </ligand>
</feature>
<dbReference type="PIRSF" id="PIRSF000505">
    <property type="entry name" value="EPSPS"/>
    <property type="match status" value="1"/>
</dbReference>
<feature type="binding site" evidence="7">
    <location>
        <position position="386"/>
    </location>
    <ligand>
        <name>phosphoenolpyruvate</name>
        <dbReference type="ChEBI" id="CHEBI:58702"/>
    </ligand>
</feature>
<dbReference type="GO" id="GO:0009423">
    <property type="term" value="P:chorismate biosynthetic process"/>
    <property type="evidence" value="ECO:0007669"/>
    <property type="project" value="UniProtKB-UniRule"/>
</dbReference>
<feature type="binding site" evidence="7">
    <location>
        <position position="95"/>
    </location>
    <ligand>
        <name>phosphoenolpyruvate</name>
        <dbReference type="ChEBI" id="CHEBI:58702"/>
    </ligand>
</feature>
<dbReference type="PANTHER" id="PTHR21090">
    <property type="entry name" value="AROM/DEHYDROQUINATE SYNTHASE"/>
    <property type="match status" value="1"/>
</dbReference>
<keyword evidence="4 7" id="KW-0808">Transferase</keyword>
<feature type="binding site" evidence="7">
    <location>
        <position position="288"/>
    </location>
    <ligand>
        <name>3-phosphoshikimate</name>
        <dbReference type="ChEBI" id="CHEBI:145989"/>
    </ligand>
</feature>
<comment type="subunit">
    <text evidence="7">Monomer.</text>
</comment>
<evidence type="ECO:0000313" key="9">
    <source>
        <dbReference type="EMBL" id="HIU94856.1"/>
    </source>
</evidence>
<organism evidence="9 10">
    <name type="scientific">Candidatus Aphodomorpha intestinavium</name>
    <dbReference type="NCBI Taxonomy" id="2840672"/>
    <lineage>
        <taxon>Bacteria</taxon>
        <taxon>Bacillati</taxon>
        <taxon>Bacillota</taxon>
        <taxon>Clostridia</taxon>
        <taxon>Eubacteriales</taxon>
        <taxon>Candidatus Aphodomorpha</taxon>
    </lineage>
</organism>
<feature type="binding site" evidence="7">
    <location>
        <position position="164"/>
    </location>
    <ligand>
        <name>3-phosphoshikimate</name>
        <dbReference type="ChEBI" id="CHEBI:145989"/>
    </ligand>
</feature>
<comment type="catalytic activity">
    <reaction evidence="6">
        <text>3-phosphoshikimate + phosphoenolpyruvate = 5-O-(1-carboxyvinyl)-3-phosphoshikimate + phosphate</text>
        <dbReference type="Rhea" id="RHEA:21256"/>
        <dbReference type="ChEBI" id="CHEBI:43474"/>
        <dbReference type="ChEBI" id="CHEBI:57701"/>
        <dbReference type="ChEBI" id="CHEBI:58702"/>
        <dbReference type="ChEBI" id="CHEBI:145989"/>
        <dbReference type="EC" id="2.5.1.19"/>
    </reaction>
    <physiologicalReaction direction="left-to-right" evidence="6">
        <dbReference type="Rhea" id="RHEA:21257"/>
    </physiologicalReaction>
</comment>
<protein>
    <recommendedName>
        <fullName evidence="7">3-phosphoshikimate 1-carboxyvinyltransferase</fullName>
        <ecNumber evidence="7">2.5.1.19</ecNumber>
    </recommendedName>
    <alternativeName>
        <fullName evidence="7">5-enolpyruvylshikimate-3-phosphate synthase</fullName>
        <shortName evidence="7">EPSP synthase</shortName>
        <shortName evidence="7">EPSPS</shortName>
    </alternativeName>
</protein>
<comment type="function">
    <text evidence="7">Catalyzes the transfer of the enolpyruvyl moiety of phosphoenolpyruvate (PEP) to the 5-hydroxyl of shikimate-3-phosphate (S3P) to produce enolpyruvyl shikimate-3-phosphate and inorganic phosphate.</text>
</comment>
<evidence type="ECO:0000256" key="5">
    <source>
        <dbReference type="ARBA" id="ARBA00023141"/>
    </source>
</evidence>